<accession>A0A1I4GFW9</accession>
<dbReference type="PROSITE" id="PS51257">
    <property type="entry name" value="PROKAR_LIPOPROTEIN"/>
    <property type="match status" value="1"/>
</dbReference>
<sequence length="139" mass="15047">MFISSRTYVFITCLLVLLFSGCQSAGTHRAAATDNSSDRMTVGKVQREIRVGMSNAEVAQVLGSPNIVSTDEERREVWIYDKIATDYAQSSSSGGVNILILGVGASAGASSTSQRTLTVIIKFDNVGKVRDFAYHTTRF</sequence>
<proteinExistence type="predicted"/>
<dbReference type="Proteomes" id="UP000199533">
    <property type="component" value="Unassembled WGS sequence"/>
</dbReference>
<name>A0A1I4GFW9_9PROT</name>
<evidence type="ECO:0000313" key="4">
    <source>
        <dbReference type="Proteomes" id="UP000199533"/>
    </source>
</evidence>
<keyword evidence="4" id="KW-1185">Reference proteome</keyword>
<evidence type="ECO:0000313" key="3">
    <source>
        <dbReference type="EMBL" id="SFL28895.1"/>
    </source>
</evidence>
<keyword evidence="1 2" id="KW-0732">Signal</keyword>
<dbReference type="Gene3D" id="3.30.1450.10">
    <property type="match status" value="1"/>
</dbReference>
<dbReference type="EMBL" id="FOSP01000054">
    <property type="protein sequence ID" value="SFL28895.1"/>
    <property type="molecule type" value="Genomic_DNA"/>
</dbReference>
<evidence type="ECO:0000256" key="1">
    <source>
        <dbReference type="ARBA" id="ARBA00022729"/>
    </source>
</evidence>
<feature type="signal peptide" evidence="2">
    <location>
        <begin position="1"/>
        <end position="25"/>
    </location>
</feature>
<organism evidence="3 4">
    <name type="scientific">Nitrosomonas aestuarii</name>
    <dbReference type="NCBI Taxonomy" id="52441"/>
    <lineage>
        <taxon>Bacteria</taxon>
        <taxon>Pseudomonadati</taxon>
        <taxon>Pseudomonadota</taxon>
        <taxon>Betaproteobacteria</taxon>
        <taxon>Nitrosomonadales</taxon>
        <taxon>Nitrosomonadaceae</taxon>
        <taxon>Nitrosomonas</taxon>
    </lineage>
</organism>
<dbReference type="STRING" id="52441.SAMN05216302_10545"/>
<gene>
    <name evidence="3" type="ORF">SAMN05216302_10545</name>
</gene>
<dbReference type="AlphaFoldDB" id="A0A1I4GFW9"/>
<evidence type="ECO:0008006" key="5">
    <source>
        <dbReference type="Google" id="ProtNLM"/>
    </source>
</evidence>
<evidence type="ECO:0000256" key="2">
    <source>
        <dbReference type="SAM" id="SignalP"/>
    </source>
</evidence>
<dbReference type="InterPro" id="IPR037873">
    <property type="entry name" value="BamE-like"/>
</dbReference>
<protein>
    <recommendedName>
        <fullName evidence="5">Beta-barrel assembly machine subunit BamE</fullName>
    </recommendedName>
</protein>
<reference evidence="4" key="1">
    <citation type="submission" date="2016-10" db="EMBL/GenBank/DDBJ databases">
        <authorList>
            <person name="Varghese N."/>
            <person name="Submissions S."/>
        </authorList>
    </citation>
    <scope>NUCLEOTIDE SEQUENCE [LARGE SCALE GENOMIC DNA]</scope>
    <source>
        <strain evidence="4">Nm69</strain>
    </source>
</reference>
<feature type="chain" id="PRO_5011664721" description="Beta-barrel assembly machine subunit BamE" evidence="2">
    <location>
        <begin position="26"/>
        <end position="139"/>
    </location>
</feature>
<dbReference type="OrthoDB" id="9795390at2"/>